<dbReference type="Proteomes" id="UP000324222">
    <property type="component" value="Unassembled WGS sequence"/>
</dbReference>
<dbReference type="AlphaFoldDB" id="A0A5B7F0V6"/>
<feature type="region of interest" description="Disordered" evidence="1">
    <location>
        <begin position="42"/>
        <end position="62"/>
    </location>
</feature>
<accession>A0A5B7F0V6</accession>
<keyword evidence="3" id="KW-1185">Reference proteome</keyword>
<comment type="caution">
    <text evidence="2">The sequence shown here is derived from an EMBL/GenBank/DDBJ whole genome shotgun (WGS) entry which is preliminary data.</text>
</comment>
<evidence type="ECO:0000313" key="3">
    <source>
        <dbReference type="Proteomes" id="UP000324222"/>
    </source>
</evidence>
<dbReference type="EMBL" id="VSRR010004767">
    <property type="protein sequence ID" value="MPC40651.1"/>
    <property type="molecule type" value="Genomic_DNA"/>
</dbReference>
<evidence type="ECO:0000313" key="2">
    <source>
        <dbReference type="EMBL" id="MPC40651.1"/>
    </source>
</evidence>
<protein>
    <submittedName>
        <fullName evidence="2">Uncharacterized protein</fullName>
    </submittedName>
</protein>
<name>A0A5B7F0V6_PORTR</name>
<gene>
    <name evidence="2" type="ORF">E2C01_034216</name>
</gene>
<organism evidence="2 3">
    <name type="scientific">Portunus trituberculatus</name>
    <name type="common">Swimming crab</name>
    <name type="synonym">Neptunus trituberculatus</name>
    <dbReference type="NCBI Taxonomy" id="210409"/>
    <lineage>
        <taxon>Eukaryota</taxon>
        <taxon>Metazoa</taxon>
        <taxon>Ecdysozoa</taxon>
        <taxon>Arthropoda</taxon>
        <taxon>Crustacea</taxon>
        <taxon>Multicrustacea</taxon>
        <taxon>Malacostraca</taxon>
        <taxon>Eumalacostraca</taxon>
        <taxon>Eucarida</taxon>
        <taxon>Decapoda</taxon>
        <taxon>Pleocyemata</taxon>
        <taxon>Brachyura</taxon>
        <taxon>Eubrachyura</taxon>
        <taxon>Portunoidea</taxon>
        <taxon>Portunidae</taxon>
        <taxon>Portuninae</taxon>
        <taxon>Portunus</taxon>
    </lineage>
</organism>
<evidence type="ECO:0000256" key="1">
    <source>
        <dbReference type="SAM" id="MobiDB-lite"/>
    </source>
</evidence>
<reference evidence="2 3" key="1">
    <citation type="submission" date="2019-05" db="EMBL/GenBank/DDBJ databases">
        <title>Another draft genome of Portunus trituberculatus and its Hox gene families provides insights of decapod evolution.</title>
        <authorList>
            <person name="Jeong J.-H."/>
            <person name="Song I."/>
            <person name="Kim S."/>
            <person name="Choi T."/>
            <person name="Kim D."/>
            <person name="Ryu S."/>
            <person name="Kim W."/>
        </authorList>
    </citation>
    <scope>NUCLEOTIDE SEQUENCE [LARGE SCALE GENOMIC DNA]</scope>
    <source>
        <tissue evidence="2">Muscle</tissue>
    </source>
</reference>
<proteinExistence type="predicted"/>
<sequence>MGWWCPGATRFSLPTSCPPRPAPPRARRVQTRAAADGLVFLHKPRRKKSVGDAGGECASGPSLSKEQAGVVVIMLHHCLNRWQPAHHLRLARVRLLSPRRTGGATRRGS</sequence>